<name>A0A165ML57_9AGAM</name>
<feature type="region of interest" description="Disordered" evidence="1">
    <location>
        <begin position="23"/>
        <end position="52"/>
    </location>
</feature>
<proteinExistence type="predicted"/>
<reference evidence="2 3" key="1">
    <citation type="journal article" date="2016" name="Mol. Biol. Evol.">
        <title>Comparative Genomics of Early-Diverging Mushroom-Forming Fungi Provides Insights into the Origins of Lignocellulose Decay Capabilities.</title>
        <authorList>
            <person name="Nagy L.G."/>
            <person name="Riley R."/>
            <person name="Tritt A."/>
            <person name="Adam C."/>
            <person name="Daum C."/>
            <person name="Floudas D."/>
            <person name="Sun H."/>
            <person name="Yadav J.S."/>
            <person name="Pangilinan J."/>
            <person name="Larsson K.H."/>
            <person name="Matsuura K."/>
            <person name="Barry K."/>
            <person name="Labutti K."/>
            <person name="Kuo R."/>
            <person name="Ohm R.A."/>
            <person name="Bhattacharya S.S."/>
            <person name="Shirouzu T."/>
            <person name="Yoshinaga Y."/>
            <person name="Martin F.M."/>
            <person name="Grigoriev I.V."/>
            <person name="Hibbett D.S."/>
        </authorList>
    </citation>
    <scope>NUCLEOTIDE SEQUENCE [LARGE SCALE GENOMIC DNA]</scope>
    <source>
        <strain evidence="2 3">HHB14362 ss-1</strain>
    </source>
</reference>
<protein>
    <submittedName>
        <fullName evidence="2">Uncharacterized protein</fullName>
    </submittedName>
</protein>
<dbReference type="InParanoid" id="A0A165ML57"/>
<gene>
    <name evidence="2" type="ORF">NEOLEDRAFT_154560</name>
</gene>
<keyword evidence="3" id="KW-1185">Reference proteome</keyword>
<organism evidence="2 3">
    <name type="scientific">Neolentinus lepideus HHB14362 ss-1</name>
    <dbReference type="NCBI Taxonomy" id="1314782"/>
    <lineage>
        <taxon>Eukaryota</taxon>
        <taxon>Fungi</taxon>
        <taxon>Dikarya</taxon>
        <taxon>Basidiomycota</taxon>
        <taxon>Agaricomycotina</taxon>
        <taxon>Agaricomycetes</taxon>
        <taxon>Gloeophyllales</taxon>
        <taxon>Gloeophyllaceae</taxon>
        <taxon>Neolentinus</taxon>
    </lineage>
</organism>
<evidence type="ECO:0000313" key="2">
    <source>
        <dbReference type="EMBL" id="KZT18476.1"/>
    </source>
</evidence>
<dbReference type="EMBL" id="KV425679">
    <property type="protein sequence ID" value="KZT18476.1"/>
    <property type="molecule type" value="Genomic_DNA"/>
</dbReference>
<feature type="compositionally biased region" description="Polar residues" evidence="1">
    <location>
        <begin position="28"/>
        <end position="39"/>
    </location>
</feature>
<dbReference type="AlphaFoldDB" id="A0A165ML57"/>
<evidence type="ECO:0000313" key="3">
    <source>
        <dbReference type="Proteomes" id="UP000076761"/>
    </source>
</evidence>
<sequence>MMVAGRISVYTLPIGVQCRQRGSERRWTTSGKPKCTNGTGEPVKDSGSAARPQDIGRRTEFCIYIVDLCVMSVTQEDVQVKWKHGRRAGRVQCAMHAREQSPDEFLYLHCPLDNGMRHRRACRQQQWPYAPTRCRLPGGFLYIYCHPWYDVNDMIGWSTASGQV</sequence>
<evidence type="ECO:0000256" key="1">
    <source>
        <dbReference type="SAM" id="MobiDB-lite"/>
    </source>
</evidence>
<accession>A0A165ML57</accession>
<dbReference type="Proteomes" id="UP000076761">
    <property type="component" value="Unassembled WGS sequence"/>
</dbReference>